<feature type="region of interest" description="Disordered" evidence="3">
    <location>
        <begin position="113"/>
        <end position="223"/>
    </location>
</feature>
<protein>
    <recommendedName>
        <fullName evidence="4">FAM192A/Fyv6 N-terminal domain-containing protein</fullName>
    </recommendedName>
</protein>
<keyword evidence="2" id="KW-0539">Nucleus</keyword>
<dbReference type="PANTHER" id="PTHR13495:SF0">
    <property type="entry name" value="PSME3-INTERACTING PROTEIN"/>
    <property type="match status" value="1"/>
</dbReference>
<sequence>MASGFVSGGTIDKPIERDEEWQAAQREIEEKRQQKAQEGMGHDGKSLFDVLQENKAAKQSAFEEAARLKNQYRALDDDEAEYLDGILESTRQKEAVVKKETLEQLDLFRKQREEAEKKAREEQSAETGSTPDEALWKASARKRKKGPDTGLLRGIKLRKGASGAATASPTQKGAEEDKGNAQEKAPELPKVSEKKQPNITSPPAPKQNSLALGLGYGSSDEDD</sequence>
<evidence type="ECO:0000259" key="4">
    <source>
        <dbReference type="Pfam" id="PF10187"/>
    </source>
</evidence>
<evidence type="ECO:0000256" key="3">
    <source>
        <dbReference type="SAM" id="MobiDB-lite"/>
    </source>
</evidence>
<dbReference type="InterPro" id="IPR019331">
    <property type="entry name" value="FAM192A/Fyv6_N"/>
</dbReference>
<feature type="compositionally biased region" description="Basic and acidic residues" evidence="3">
    <location>
        <begin position="173"/>
        <end position="196"/>
    </location>
</feature>
<dbReference type="EMBL" id="ML977573">
    <property type="protein sequence ID" value="KAF2003311.1"/>
    <property type="molecule type" value="Genomic_DNA"/>
</dbReference>
<proteinExistence type="predicted"/>
<reference evidence="5" key="1">
    <citation type="journal article" date="2020" name="Stud. Mycol.">
        <title>101 Dothideomycetes genomes: a test case for predicting lifestyles and emergence of pathogens.</title>
        <authorList>
            <person name="Haridas S."/>
            <person name="Albert R."/>
            <person name="Binder M."/>
            <person name="Bloem J."/>
            <person name="Labutti K."/>
            <person name="Salamov A."/>
            <person name="Andreopoulos B."/>
            <person name="Baker S."/>
            <person name="Barry K."/>
            <person name="Bills G."/>
            <person name="Bluhm B."/>
            <person name="Cannon C."/>
            <person name="Castanera R."/>
            <person name="Culley D."/>
            <person name="Daum C."/>
            <person name="Ezra D."/>
            <person name="Gonzalez J."/>
            <person name="Henrissat B."/>
            <person name="Kuo A."/>
            <person name="Liang C."/>
            <person name="Lipzen A."/>
            <person name="Lutzoni F."/>
            <person name="Magnuson J."/>
            <person name="Mondo S."/>
            <person name="Nolan M."/>
            <person name="Ohm R."/>
            <person name="Pangilinan J."/>
            <person name="Park H.-J."/>
            <person name="Ramirez L."/>
            <person name="Alfaro M."/>
            <person name="Sun H."/>
            <person name="Tritt A."/>
            <person name="Yoshinaga Y."/>
            <person name="Zwiers L.-H."/>
            <person name="Turgeon B."/>
            <person name="Goodwin S."/>
            <person name="Spatafora J."/>
            <person name="Crous P."/>
            <person name="Grigoriev I."/>
        </authorList>
    </citation>
    <scope>NUCLEOTIDE SEQUENCE</scope>
    <source>
        <strain evidence="5">CBS 123094</strain>
    </source>
</reference>
<accession>A0A6A5WSZ6</accession>
<dbReference type="Proteomes" id="UP000799779">
    <property type="component" value="Unassembled WGS sequence"/>
</dbReference>
<feature type="domain" description="FAM192A/Fyv6 N-terminal" evidence="4">
    <location>
        <begin position="5"/>
        <end position="109"/>
    </location>
</feature>
<comment type="subcellular location">
    <subcellularLocation>
        <location evidence="1">Nucleus</location>
    </subcellularLocation>
</comment>
<dbReference type="PANTHER" id="PTHR13495">
    <property type="entry name" value="NEFA-INTERACTING NUCLEAR PROTEIN NIP30"/>
    <property type="match status" value="1"/>
</dbReference>
<evidence type="ECO:0000256" key="1">
    <source>
        <dbReference type="ARBA" id="ARBA00004123"/>
    </source>
</evidence>
<dbReference type="InterPro" id="IPR039845">
    <property type="entry name" value="FAM192A"/>
</dbReference>
<dbReference type="GO" id="GO:0005634">
    <property type="term" value="C:nucleus"/>
    <property type="evidence" value="ECO:0007669"/>
    <property type="project" value="UniProtKB-SubCell"/>
</dbReference>
<organism evidence="5 6">
    <name type="scientific">Amniculicola lignicola CBS 123094</name>
    <dbReference type="NCBI Taxonomy" id="1392246"/>
    <lineage>
        <taxon>Eukaryota</taxon>
        <taxon>Fungi</taxon>
        <taxon>Dikarya</taxon>
        <taxon>Ascomycota</taxon>
        <taxon>Pezizomycotina</taxon>
        <taxon>Dothideomycetes</taxon>
        <taxon>Pleosporomycetidae</taxon>
        <taxon>Pleosporales</taxon>
        <taxon>Amniculicolaceae</taxon>
        <taxon>Amniculicola</taxon>
    </lineage>
</organism>
<evidence type="ECO:0000313" key="6">
    <source>
        <dbReference type="Proteomes" id="UP000799779"/>
    </source>
</evidence>
<name>A0A6A5WSZ6_9PLEO</name>
<gene>
    <name evidence="5" type="ORF">P154DRAFT_103292</name>
</gene>
<evidence type="ECO:0000256" key="2">
    <source>
        <dbReference type="ARBA" id="ARBA00023242"/>
    </source>
</evidence>
<evidence type="ECO:0000313" key="5">
    <source>
        <dbReference type="EMBL" id="KAF2003311.1"/>
    </source>
</evidence>
<dbReference type="AlphaFoldDB" id="A0A6A5WSZ6"/>
<dbReference type="Pfam" id="PF10187">
    <property type="entry name" value="FAM192A_Fyv6_N"/>
    <property type="match status" value="1"/>
</dbReference>
<keyword evidence="6" id="KW-1185">Reference proteome</keyword>
<feature type="compositionally biased region" description="Basic and acidic residues" evidence="3">
    <location>
        <begin position="113"/>
        <end position="123"/>
    </location>
</feature>
<dbReference type="OrthoDB" id="75807at2759"/>